<comment type="caution">
    <text evidence="5">The sequence shown here is derived from an EMBL/GenBank/DDBJ whole genome shotgun (WGS) entry which is preliminary data.</text>
</comment>
<keyword evidence="6" id="KW-1185">Reference proteome</keyword>
<dbReference type="SUPFAM" id="SSF50814">
    <property type="entry name" value="Lipocalins"/>
    <property type="match status" value="1"/>
</dbReference>
<reference evidence="5" key="1">
    <citation type="submission" date="2022-12" db="EMBL/GenBank/DDBJ databases">
        <title>Genome assemblies of Blomia tropicalis.</title>
        <authorList>
            <person name="Cui Y."/>
        </authorList>
    </citation>
    <scope>NUCLEOTIDE SEQUENCE</scope>
    <source>
        <tissue evidence="5">Adult mites</tissue>
    </source>
</reference>
<dbReference type="InterPro" id="IPR000463">
    <property type="entry name" value="Fatty_acid-bd"/>
</dbReference>
<feature type="chain" id="PRO_5040361219" description="Cytosolic fatty-acid binding proteins domain-containing protein" evidence="3">
    <location>
        <begin position="23"/>
        <end position="194"/>
    </location>
</feature>
<dbReference type="AlphaFoldDB" id="A0A9Q0RNW8"/>
<dbReference type="InterPro" id="IPR012674">
    <property type="entry name" value="Calycin"/>
</dbReference>
<dbReference type="InterPro" id="IPR031259">
    <property type="entry name" value="ILBP"/>
</dbReference>
<dbReference type="PRINTS" id="PR00178">
    <property type="entry name" value="FATTYACIDBP"/>
</dbReference>
<name>A0A9Q0RNW8_BLOTA</name>
<evidence type="ECO:0000256" key="3">
    <source>
        <dbReference type="SAM" id="SignalP"/>
    </source>
</evidence>
<dbReference type="OMA" id="WIQKQEG"/>
<dbReference type="EMBL" id="JAPWDV010000002">
    <property type="protein sequence ID" value="KAJ6220136.1"/>
    <property type="molecule type" value="Genomic_DNA"/>
</dbReference>
<dbReference type="PANTHER" id="PTHR11955">
    <property type="entry name" value="FATTY ACID BINDING PROTEIN"/>
    <property type="match status" value="1"/>
</dbReference>
<evidence type="ECO:0000313" key="5">
    <source>
        <dbReference type="EMBL" id="KAJ6220136.1"/>
    </source>
</evidence>
<feature type="signal peptide" evidence="3">
    <location>
        <begin position="1"/>
        <end position="22"/>
    </location>
</feature>
<dbReference type="CDD" id="cd00742">
    <property type="entry name" value="FABP"/>
    <property type="match status" value="1"/>
</dbReference>
<keyword evidence="3" id="KW-0732">Signal</keyword>
<sequence>MILQVLSFGLFLKVLLLPGSNLAPVTEQNLEISTITTVPSNETKADFRFTGRYRLINSTNFDSFLSELGLGYFTRKLVCATQSEYIITYDRSDETHSLKTVTLLRESEIRFRDGVEFIENRIDGEKVRTVIKIDKNRWIQKQFVKPEVTIVREFDNNLINNTFTINDVVSIRVYEKVSDIDEESVQLDDEVEDY</sequence>
<comment type="similarity">
    <text evidence="1">Belongs to the calycin superfamily. Fatty-acid binding protein (FABP) family.</text>
</comment>
<evidence type="ECO:0000256" key="2">
    <source>
        <dbReference type="ARBA" id="ARBA00023121"/>
    </source>
</evidence>
<proteinExistence type="inferred from homology"/>
<gene>
    <name evidence="5" type="ORF">RDWZM_005948</name>
</gene>
<evidence type="ECO:0000256" key="1">
    <source>
        <dbReference type="ARBA" id="ARBA00008390"/>
    </source>
</evidence>
<keyword evidence="2" id="KW-0446">Lipid-binding</keyword>
<accession>A0A9Q0RNW8</accession>
<dbReference type="Gene3D" id="2.40.128.20">
    <property type="match status" value="1"/>
</dbReference>
<evidence type="ECO:0000313" key="6">
    <source>
        <dbReference type="Proteomes" id="UP001142055"/>
    </source>
</evidence>
<dbReference type="Proteomes" id="UP001142055">
    <property type="component" value="Chromosome 2"/>
</dbReference>
<organism evidence="5 6">
    <name type="scientific">Blomia tropicalis</name>
    <name type="common">Mite</name>
    <dbReference type="NCBI Taxonomy" id="40697"/>
    <lineage>
        <taxon>Eukaryota</taxon>
        <taxon>Metazoa</taxon>
        <taxon>Ecdysozoa</taxon>
        <taxon>Arthropoda</taxon>
        <taxon>Chelicerata</taxon>
        <taxon>Arachnida</taxon>
        <taxon>Acari</taxon>
        <taxon>Acariformes</taxon>
        <taxon>Sarcoptiformes</taxon>
        <taxon>Astigmata</taxon>
        <taxon>Glycyphagoidea</taxon>
        <taxon>Echimyopodidae</taxon>
        <taxon>Blomia</taxon>
    </lineage>
</organism>
<evidence type="ECO:0000259" key="4">
    <source>
        <dbReference type="PROSITE" id="PS00214"/>
    </source>
</evidence>
<dbReference type="PROSITE" id="PS00214">
    <property type="entry name" value="FABP"/>
    <property type="match status" value="1"/>
</dbReference>
<protein>
    <recommendedName>
        <fullName evidence="4">Cytosolic fatty-acid binding proteins domain-containing protein</fullName>
    </recommendedName>
</protein>
<dbReference type="GO" id="GO:0008289">
    <property type="term" value="F:lipid binding"/>
    <property type="evidence" value="ECO:0007669"/>
    <property type="project" value="UniProtKB-KW"/>
</dbReference>
<feature type="domain" description="Cytosolic fatty-acid binding proteins" evidence="4">
    <location>
        <begin position="51"/>
        <end position="68"/>
    </location>
</feature>